<keyword evidence="2" id="KW-1185">Reference proteome</keyword>
<gene>
    <name evidence="1" type="ORF">G6F50_018513</name>
</gene>
<organism evidence="1 2">
    <name type="scientific">Rhizopus delemar</name>
    <dbReference type="NCBI Taxonomy" id="936053"/>
    <lineage>
        <taxon>Eukaryota</taxon>
        <taxon>Fungi</taxon>
        <taxon>Fungi incertae sedis</taxon>
        <taxon>Mucoromycota</taxon>
        <taxon>Mucoromycotina</taxon>
        <taxon>Mucoromycetes</taxon>
        <taxon>Mucorales</taxon>
        <taxon>Mucorineae</taxon>
        <taxon>Rhizopodaceae</taxon>
        <taxon>Rhizopus</taxon>
    </lineage>
</organism>
<accession>A0A9P6XM02</accession>
<sequence length="85" mass="8888">MISAPRGKSGMVSNSGTTIRPTSAAMSWPAGAIRPASFCSTIPSNRSLRVSVCDTMVWRTACLPYRARPAAAARSTASSRVVSSL</sequence>
<protein>
    <submittedName>
        <fullName evidence="1">Uncharacterized protein</fullName>
    </submittedName>
</protein>
<name>A0A9P6XM02_9FUNG</name>
<dbReference type="Proteomes" id="UP000740926">
    <property type="component" value="Unassembled WGS sequence"/>
</dbReference>
<evidence type="ECO:0000313" key="2">
    <source>
        <dbReference type="Proteomes" id="UP000740926"/>
    </source>
</evidence>
<evidence type="ECO:0000313" key="1">
    <source>
        <dbReference type="EMBL" id="KAG1524644.1"/>
    </source>
</evidence>
<dbReference type="AlphaFoldDB" id="A0A9P6XM02"/>
<reference evidence="1 2" key="1">
    <citation type="journal article" date="2020" name="Microb. Genom.">
        <title>Genetic diversity of clinical and environmental Mucorales isolates obtained from an investigation of mucormycosis cases among solid organ transplant recipients.</title>
        <authorList>
            <person name="Nguyen M.H."/>
            <person name="Kaul D."/>
            <person name="Muto C."/>
            <person name="Cheng S.J."/>
            <person name="Richter R.A."/>
            <person name="Bruno V.M."/>
            <person name="Liu G."/>
            <person name="Beyhan S."/>
            <person name="Sundermann A.J."/>
            <person name="Mounaud S."/>
            <person name="Pasculle A.W."/>
            <person name="Nierman W.C."/>
            <person name="Driscoll E."/>
            <person name="Cumbie R."/>
            <person name="Clancy C.J."/>
            <person name="Dupont C.L."/>
        </authorList>
    </citation>
    <scope>NUCLEOTIDE SEQUENCE [LARGE SCALE GENOMIC DNA]</scope>
    <source>
        <strain evidence="1 2">GL24</strain>
    </source>
</reference>
<dbReference type="EMBL" id="JAANIU010019248">
    <property type="protein sequence ID" value="KAG1524644.1"/>
    <property type="molecule type" value="Genomic_DNA"/>
</dbReference>
<comment type="caution">
    <text evidence="1">The sequence shown here is derived from an EMBL/GenBank/DDBJ whole genome shotgun (WGS) entry which is preliminary data.</text>
</comment>
<proteinExistence type="predicted"/>